<dbReference type="GO" id="GO:0046872">
    <property type="term" value="F:metal ion binding"/>
    <property type="evidence" value="ECO:0007669"/>
    <property type="project" value="UniProtKB-KW"/>
</dbReference>
<dbReference type="InterPro" id="IPR025657">
    <property type="entry name" value="RadC_JAB"/>
</dbReference>
<dbReference type="InterPro" id="IPR010994">
    <property type="entry name" value="RuvA_2-like"/>
</dbReference>
<name>A0A7X2TNH8_9FIRM</name>
<dbReference type="EMBL" id="VUMV01000001">
    <property type="protein sequence ID" value="MST80786.1"/>
    <property type="molecule type" value="Genomic_DNA"/>
</dbReference>
<keyword evidence="4" id="KW-0378">Hydrolase</keyword>
<protein>
    <submittedName>
        <fullName evidence="9">JAB domain-containing protein</fullName>
    </submittedName>
</protein>
<dbReference type="PROSITE" id="PS01302">
    <property type="entry name" value="UPF0758"/>
    <property type="match status" value="1"/>
</dbReference>
<dbReference type="InterPro" id="IPR001405">
    <property type="entry name" value="UPF0758"/>
</dbReference>
<evidence type="ECO:0000256" key="4">
    <source>
        <dbReference type="ARBA" id="ARBA00022801"/>
    </source>
</evidence>
<evidence type="ECO:0000256" key="5">
    <source>
        <dbReference type="ARBA" id="ARBA00022833"/>
    </source>
</evidence>
<dbReference type="PANTHER" id="PTHR30471:SF3">
    <property type="entry name" value="UPF0758 PROTEIN YEES-RELATED"/>
    <property type="match status" value="1"/>
</dbReference>
<dbReference type="NCBIfam" id="NF000642">
    <property type="entry name" value="PRK00024.1"/>
    <property type="match status" value="1"/>
</dbReference>
<dbReference type="Proteomes" id="UP000466864">
    <property type="component" value="Unassembled WGS sequence"/>
</dbReference>
<dbReference type="NCBIfam" id="TIGR00608">
    <property type="entry name" value="radc"/>
    <property type="match status" value="1"/>
</dbReference>
<comment type="caution">
    <text evidence="9">The sequence shown here is derived from an EMBL/GenBank/DDBJ whole genome shotgun (WGS) entry which is preliminary data.</text>
</comment>
<dbReference type="Pfam" id="PF04002">
    <property type="entry name" value="RadC"/>
    <property type="match status" value="1"/>
</dbReference>
<dbReference type="InterPro" id="IPR037518">
    <property type="entry name" value="MPN"/>
</dbReference>
<dbReference type="CDD" id="cd08071">
    <property type="entry name" value="MPN_DUF2466"/>
    <property type="match status" value="1"/>
</dbReference>
<dbReference type="RefSeq" id="WP_154456605.1">
    <property type="nucleotide sequence ID" value="NZ_VUMV01000001.1"/>
</dbReference>
<keyword evidence="10" id="KW-1185">Reference proteome</keyword>
<reference evidence="9 10" key="1">
    <citation type="submission" date="2019-08" db="EMBL/GenBank/DDBJ databases">
        <title>In-depth cultivation of the pig gut microbiome towards novel bacterial diversity and tailored functional studies.</title>
        <authorList>
            <person name="Wylensek D."/>
            <person name="Hitch T.C.A."/>
            <person name="Clavel T."/>
        </authorList>
    </citation>
    <scope>NUCLEOTIDE SEQUENCE [LARGE SCALE GENOMIC DNA]</scope>
    <source>
        <strain evidence="9 10">Oil+RF-744-WCA-WT-13</strain>
    </source>
</reference>
<dbReference type="InterPro" id="IPR046778">
    <property type="entry name" value="UPF0758_N"/>
</dbReference>
<dbReference type="Gene3D" id="3.40.140.10">
    <property type="entry name" value="Cytidine Deaminase, domain 2"/>
    <property type="match status" value="1"/>
</dbReference>
<evidence type="ECO:0000256" key="2">
    <source>
        <dbReference type="ARBA" id="ARBA00022670"/>
    </source>
</evidence>
<organism evidence="9 10">
    <name type="scientific">Bilifractor porci</name>
    <dbReference type="NCBI Taxonomy" id="2606636"/>
    <lineage>
        <taxon>Bacteria</taxon>
        <taxon>Bacillati</taxon>
        <taxon>Bacillota</taxon>
        <taxon>Clostridia</taxon>
        <taxon>Lachnospirales</taxon>
        <taxon>Lachnospiraceae</taxon>
        <taxon>Bilifractor</taxon>
    </lineage>
</organism>
<dbReference type="GO" id="GO:0006508">
    <property type="term" value="P:proteolysis"/>
    <property type="evidence" value="ECO:0007669"/>
    <property type="project" value="UniProtKB-KW"/>
</dbReference>
<evidence type="ECO:0000256" key="6">
    <source>
        <dbReference type="ARBA" id="ARBA00023049"/>
    </source>
</evidence>
<keyword evidence="6" id="KW-0482">Metalloprotease</keyword>
<dbReference type="PROSITE" id="PS50249">
    <property type="entry name" value="MPN"/>
    <property type="match status" value="1"/>
</dbReference>
<dbReference type="Pfam" id="PF20582">
    <property type="entry name" value="UPF0758_N"/>
    <property type="match status" value="1"/>
</dbReference>
<evidence type="ECO:0000313" key="9">
    <source>
        <dbReference type="EMBL" id="MST80786.1"/>
    </source>
</evidence>
<accession>A0A7X2TNH8</accession>
<evidence type="ECO:0000256" key="7">
    <source>
        <dbReference type="RuleBase" id="RU003797"/>
    </source>
</evidence>
<sequence>MEQKDMRSIRDIPEQERPYEKCLKHGAAALTDAELLAVVLRCGTRGCSSVELARQLLSLCPYEGGLTGLLHLKPEQLKKLPGIGEVKAVQILCVGELSRRISGREAKKKLDFHNSKTIAEYYMEDMRHLEQEVVLCMMLDSRNQLLGEVEVSRGTVNCSLLSPREVFIAALEYHAVRIILVHNHPSGSAQPSREDIEVTRRIAAEGENLGIALLDHIVIGDREYVSIMPEIADGGCGTCSDR</sequence>
<dbReference type="SUPFAM" id="SSF47781">
    <property type="entry name" value="RuvA domain 2-like"/>
    <property type="match status" value="1"/>
</dbReference>
<comment type="similarity">
    <text evidence="1 7">Belongs to the UPF0758 family.</text>
</comment>
<feature type="domain" description="MPN" evidence="8">
    <location>
        <begin position="111"/>
        <end position="233"/>
    </location>
</feature>
<keyword evidence="3" id="KW-0479">Metal-binding</keyword>
<evidence type="ECO:0000259" key="8">
    <source>
        <dbReference type="PROSITE" id="PS50249"/>
    </source>
</evidence>
<dbReference type="InterPro" id="IPR020891">
    <property type="entry name" value="UPF0758_CS"/>
</dbReference>
<dbReference type="GO" id="GO:0008237">
    <property type="term" value="F:metallopeptidase activity"/>
    <property type="evidence" value="ECO:0007669"/>
    <property type="project" value="UniProtKB-KW"/>
</dbReference>
<evidence type="ECO:0000313" key="10">
    <source>
        <dbReference type="Proteomes" id="UP000466864"/>
    </source>
</evidence>
<dbReference type="SUPFAM" id="SSF102712">
    <property type="entry name" value="JAB1/MPN domain"/>
    <property type="match status" value="1"/>
</dbReference>
<evidence type="ECO:0000256" key="1">
    <source>
        <dbReference type="ARBA" id="ARBA00010243"/>
    </source>
</evidence>
<dbReference type="AlphaFoldDB" id="A0A7X2TNH8"/>
<keyword evidence="2" id="KW-0645">Protease</keyword>
<gene>
    <name evidence="9" type="ORF">FYJ60_00345</name>
</gene>
<evidence type="ECO:0000256" key="3">
    <source>
        <dbReference type="ARBA" id="ARBA00022723"/>
    </source>
</evidence>
<proteinExistence type="inferred from homology"/>
<dbReference type="PANTHER" id="PTHR30471">
    <property type="entry name" value="DNA REPAIR PROTEIN RADC"/>
    <property type="match status" value="1"/>
</dbReference>
<keyword evidence="5" id="KW-0862">Zinc</keyword>